<sequence>MDFVIFLYFFIGLYLAIQKKLKFSTALLPLLLFSILANVALAQNYTQSLIAEANDGLGISNKLAYVLIGEDRWSQELFQSSYNFSTNVSLVLLITYSIILISEKIYESKSIS</sequence>
<dbReference type="Proteomes" id="UP001596170">
    <property type="component" value="Unassembled WGS sequence"/>
</dbReference>
<evidence type="ECO:0000313" key="2">
    <source>
        <dbReference type="Proteomes" id="UP001596170"/>
    </source>
</evidence>
<evidence type="ECO:0000313" key="1">
    <source>
        <dbReference type="EMBL" id="MFC6040016.1"/>
    </source>
</evidence>
<proteinExistence type="predicted"/>
<protein>
    <submittedName>
        <fullName evidence="1">Uncharacterized protein</fullName>
    </submittedName>
</protein>
<reference evidence="2" key="1">
    <citation type="journal article" date="2019" name="Int. J. Syst. Evol. Microbiol.">
        <title>The Global Catalogue of Microorganisms (GCM) 10K type strain sequencing project: providing services to taxonomists for standard genome sequencing and annotation.</title>
        <authorList>
            <consortium name="The Broad Institute Genomics Platform"/>
            <consortium name="The Broad Institute Genome Sequencing Center for Infectious Disease"/>
            <person name="Wu L."/>
            <person name="Ma J."/>
        </authorList>
    </citation>
    <scope>NUCLEOTIDE SEQUENCE [LARGE SCALE GENOMIC DNA]</scope>
    <source>
        <strain evidence="2">CCUG 54527</strain>
    </source>
</reference>
<gene>
    <name evidence="1" type="ORF">ACFPYN_11345</name>
</gene>
<dbReference type="RefSeq" id="WP_377734250.1">
    <property type="nucleotide sequence ID" value="NZ_JBHSRI010000018.1"/>
</dbReference>
<keyword evidence="2" id="KW-1185">Reference proteome</keyword>
<comment type="caution">
    <text evidence="1">The sequence shown here is derived from an EMBL/GenBank/DDBJ whole genome shotgun (WGS) entry which is preliminary data.</text>
</comment>
<name>A0ABW1L987_9BACL</name>
<dbReference type="EMBL" id="JBHSRI010000018">
    <property type="protein sequence ID" value="MFC6040016.1"/>
    <property type="molecule type" value="Genomic_DNA"/>
</dbReference>
<accession>A0ABW1L987</accession>
<organism evidence="1 2">
    <name type="scientific">Paenisporosarcina macmurdoensis</name>
    <dbReference type="NCBI Taxonomy" id="212659"/>
    <lineage>
        <taxon>Bacteria</taxon>
        <taxon>Bacillati</taxon>
        <taxon>Bacillota</taxon>
        <taxon>Bacilli</taxon>
        <taxon>Bacillales</taxon>
        <taxon>Caryophanaceae</taxon>
        <taxon>Paenisporosarcina</taxon>
    </lineage>
</organism>